<dbReference type="Pfam" id="PF03765">
    <property type="entry name" value="CRAL_TRIO_N"/>
    <property type="match status" value="1"/>
</dbReference>
<dbReference type="SUPFAM" id="SSF52087">
    <property type="entry name" value="CRAL/TRIO domain"/>
    <property type="match status" value="1"/>
</dbReference>
<dbReference type="InterPro" id="IPR011074">
    <property type="entry name" value="CRAL/TRIO_N_dom"/>
</dbReference>
<sequence length="324" mass="36608">MPSSQQESDAILVQFREQLVQEDLLHEGDTIGTDDGTLLRFLVARDFDLKQALAMWQNCVQWRKAVGGVGIDELYRRMDRLDYPERDHVLQYWPSSFHKTDKKGRPLNFQYYGGINMPELYKGISPERLWEYVVVSAESLPRECIPIAERVSGTPNLGHHCIVDLKDFGLSQFWQMKNFCRDGFAMTQNYYPELMSKLSVVNAPTSFTFIWSLVKPWLSPVTQSKVEILGANFREVLLEQIPAENLPERLGGTCTCKSLGGCMTSNAGAWLEGWKERRALLQGEKHLKEDSSFAEGEMDDKATYTVDVAPLAAPEAGGGMMLPA</sequence>
<gene>
    <name evidence="2" type="ORF">SCP_0700930</name>
</gene>
<evidence type="ECO:0000313" key="2">
    <source>
        <dbReference type="EMBL" id="GBE84912.1"/>
    </source>
</evidence>
<evidence type="ECO:0000259" key="1">
    <source>
        <dbReference type="PROSITE" id="PS50191"/>
    </source>
</evidence>
<dbReference type="GeneID" id="38781829"/>
<dbReference type="InParanoid" id="A0A401GRQ3"/>
<keyword evidence="3" id="KW-1185">Reference proteome</keyword>
<protein>
    <submittedName>
        <fullName evidence="2">Sec14 cytosolic factor</fullName>
    </submittedName>
</protein>
<dbReference type="OrthoDB" id="1434354at2759"/>
<dbReference type="STRING" id="139825.A0A401GRQ3"/>
<dbReference type="RefSeq" id="XP_027615825.1">
    <property type="nucleotide sequence ID" value="XM_027760024.1"/>
</dbReference>
<proteinExistence type="predicted"/>
<dbReference type="Pfam" id="PF00650">
    <property type="entry name" value="CRAL_TRIO"/>
    <property type="match status" value="1"/>
</dbReference>
<organism evidence="2 3">
    <name type="scientific">Sparassis crispa</name>
    <dbReference type="NCBI Taxonomy" id="139825"/>
    <lineage>
        <taxon>Eukaryota</taxon>
        <taxon>Fungi</taxon>
        <taxon>Dikarya</taxon>
        <taxon>Basidiomycota</taxon>
        <taxon>Agaricomycotina</taxon>
        <taxon>Agaricomycetes</taxon>
        <taxon>Polyporales</taxon>
        <taxon>Sparassidaceae</taxon>
        <taxon>Sparassis</taxon>
    </lineage>
</organism>
<evidence type="ECO:0000313" key="3">
    <source>
        <dbReference type="Proteomes" id="UP000287166"/>
    </source>
</evidence>
<dbReference type="Gene3D" id="3.40.525.10">
    <property type="entry name" value="CRAL-TRIO lipid binding domain"/>
    <property type="match status" value="1"/>
</dbReference>
<dbReference type="InterPro" id="IPR036865">
    <property type="entry name" value="CRAL-TRIO_dom_sf"/>
</dbReference>
<dbReference type="InterPro" id="IPR036273">
    <property type="entry name" value="CRAL/TRIO_N_dom_sf"/>
</dbReference>
<comment type="caution">
    <text evidence="2">The sequence shown here is derived from an EMBL/GenBank/DDBJ whole genome shotgun (WGS) entry which is preliminary data.</text>
</comment>
<dbReference type="CDD" id="cd00170">
    <property type="entry name" value="SEC14"/>
    <property type="match status" value="1"/>
</dbReference>
<dbReference type="PROSITE" id="PS50191">
    <property type="entry name" value="CRAL_TRIO"/>
    <property type="match status" value="1"/>
</dbReference>
<dbReference type="SMART" id="SM00516">
    <property type="entry name" value="SEC14"/>
    <property type="match status" value="1"/>
</dbReference>
<dbReference type="SMART" id="SM01100">
    <property type="entry name" value="CRAL_TRIO_N"/>
    <property type="match status" value="1"/>
</dbReference>
<reference evidence="2 3" key="1">
    <citation type="journal article" date="2018" name="Sci. Rep.">
        <title>Genome sequence of the cauliflower mushroom Sparassis crispa (Hanabiratake) and its association with beneficial usage.</title>
        <authorList>
            <person name="Kiyama R."/>
            <person name="Furutani Y."/>
            <person name="Kawaguchi K."/>
            <person name="Nakanishi T."/>
        </authorList>
    </citation>
    <scope>NUCLEOTIDE SEQUENCE [LARGE SCALE GENOMIC DNA]</scope>
</reference>
<accession>A0A401GRQ3</accession>
<dbReference type="InterPro" id="IPR051026">
    <property type="entry name" value="PI/PC_transfer"/>
</dbReference>
<dbReference type="SUPFAM" id="SSF46938">
    <property type="entry name" value="CRAL/TRIO N-terminal domain"/>
    <property type="match status" value="1"/>
</dbReference>
<dbReference type="EMBL" id="BFAD01000007">
    <property type="protein sequence ID" value="GBE84912.1"/>
    <property type="molecule type" value="Genomic_DNA"/>
</dbReference>
<dbReference type="PANTHER" id="PTHR45657:SF1">
    <property type="entry name" value="CRAL-TRIO DOMAIN-CONTAINING PROTEIN YKL091C-RELATED"/>
    <property type="match status" value="1"/>
</dbReference>
<name>A0A401GRQ3_9APHY</name>
<feature type="domain" description="CRAL-TRIO" evidence="1">
    <location>
        <begin position="85"/>
        <end position="258"/>
    </location>
</feature>
<dbReference type="InterPro" id="IPR001251">
    <property type="entry name" value="CRAL-TRIO_dom"/>
</dbReference>
<dbReference type="AlphaFoldDB" id="A0A401GRQ3"/>
<dbReference type="Gene3D" id="1.10.8.20">
    <property type="entry name" value="N-terminal domain of phosphatidylinositol transfer protein sec14p"/>
    <property type="match status" value="1"/>
</dbReference>
<dbReference type="PANTHER" id="PTHR45657">
    <property type="entry name" value="CRAL-TRIO DOMAIN-CONTAINING PROTEIN YKL091C-RELATED"/>
    <property type="match status" value="1"/>
</dbReference>
<dbReference type="Proteomes" id="UP000287166">
    <property type="component" value="Unassembled WGS sequence"/>
</dbReference>